<organism evidence="2 3">
    <name type="scientific">Streptomyces naganishii JCM 4654</name>
    <dbReference type="NCBI Taxonomy" id="1306179"/>
    <lineage>
        <taxon>Bacteria</taxon>
        <taxon>Bacillati</taxon>
        <taxon>Actinomycetota</taxon>
        <taxon>Actinomycetes</taxon>
        <taxon>Kitasatosporales</taxon>
        <taxon>Streptomycetaceae</taxon>
        <taxon>Streptomyces</taxon>
    </lineage>
</organism>
<accession>A0A918Y2Q9</accession>
<keyword evidence="3" id="KW-1185">Reference proteome</keyword>
<evidence type="ECO:0000313" key="3">
    <source>
        <dbReference type="Proteomes" id="UP000608955"/>
    </source>
</evidence>
<reference evidence="2" key="1">
    <citation type="journal article" date="2014" name="Int. J. Syst. Evol. Microbiol.">
        <title>Complete genome sequence of Corynebacterium casei LMG S-19264T (=DSM 44701T), isolated from a smear-ripened cheese.</title>
        <authorList>
            <consortium name="US DOE Joint Genome Institute (JGI-PGF)"/>
            <person name="Walter F."/>
            <person name="Albersmeier A."/>
            <person name="Kalinowski J."/>
            <person name="Ruckert C."/>
        </authorList>
    </citation>
    <scope>NUCLEOTIDE SEQUENCE</scope>
    <source>
        <strain evidence="2">JCM 4654</strain>
    </source>
</reference>
<gene>
    <name evidence="2" type="ORF">GCM10010508_18420</name>
</gene>
<name>A0A918Y2Q9_9ACTN</name>
<evidence type="ECO:0000313" key="2">
    <source>
        <dbReference type="EMBL" id="GHD87206.1"/>
    </source>
</evidence>
<feature type="region of interest" description="Disordered" evidence="1">
    <location>
        <begin position="75"/>
        <end position="104"/>
    </location>
</feature>
<reference evidence="2" key="2">
    <citation type="submission" date="2020-09" db="EMBL/GenBank/DDBJ databases">
        <authorList>
            <person name="Sun Q."/>
            <person name="Ohkuma M."/>
        </authorList>
    </citation>
    <scope>NUCLEOTIDE SEQUENCE</scope>
    <source>
        <strain evidence="2">JCM 4654</strain>
    </source>
</reference>
<dbReference type="AlphaFoldDB" id="A0A918Y2Q9"/>
<dbReference type="Proteomes" id="UP000608955">
    <property type="component" value="Unassembled WGS sequence"/>
</dbReference>
<proteinExistence type="predicted"/>
<sequence>MQGVLYLLAGGLADPPAFPCRKLPGLPGQGQGELVLPRRQLPQLISVQVLVGLTQRLPELEQAVHLVRALAHQQVARPRGQRRPAQAADPPGQLPVTGGPGLLGPRVPYGREVTRREGVQLVDDSVQLHSRLPAASPPVPRFWHCSPRMP</sequence>
<comment type="caution">
    <text evidence="2">The sequence shown here is derived from an EMBL/GenBank/DDBJ whole genome shotgun (WGS) entry which is preliminary data.</text>
</comment>
<dbReference type="RefSeq" id="WP_229865142.1">
    <property type="nucleotide sequence ID" value="NZ_BMVF01000004.1"/>
</dbReference>
<protein>
    <submittedName>
        <fullName evidence="2">Uncharacterized protein</fullName>
    </submittedName>
</protein>
<evidence type="ECO:0000256" key="1">
    <source>
        <dbReference type="SAM" id="MobiDB-lite"/>
    </source>
</evidence>
<dbReference type="EMBL" id="BMVF01000004">
    <property type="protein sequence ID" value="GHD87206.1"/>
    <property type="molecule type" value="Genomic_DNA"/>
</dbReference>